<proteinExistence type="predicted"/>
<name>A0A016WE83_9BILA</name>
<organism evidence="2 3">
    <name type="scientific">Ancylostoma ceylanicum</name>
    <dbReference type="NCBI Taxonomy" id="53326"/>
    <lineage>
        <taxon>Eukaryota</taxon>
        <taxon>Metazoa</taxon>
        <taxon>Ecdysozoa</taxon>
        <taxon>Nematoda</taxon>
        <taxon>Chromadorea</taxon>
        <taxon>Rhabditida</taxon>
        <taxon>Rhabditina</taxon>
        <taxon>Rhabditomorpha</taxon>
        <taxon>Strongyloidea</taxon>
        <taxon>Ancylostomatidae</taxon>
        <taxon>Ancylostomatinae</taxon>
        <taxon>Ancylostoma</taxon>
    </lineage>
</organism>
<feature type="region of interest" description="Disordered" evidence="1">
    <location>
        <begin position="80"/>
        <end position="106"/>
    </location>
</feature>
<accession>A0A016WE83</accession>
<sequence>MIISHINSRRRRESVRLIYVWATSEAEFSFLSLKPGAGEGKRTKGKRCGSLVARGVPEVFIAKEIYDPGKVLGKYSSISTMPREKQRGSRARRDIATRRAADGEQRNGCRLDEEAKNTKLRYILIHEKPVYYGRYMRSRAYPKLRRARVKYPEMDDMEQSEQEENIHFEDDDPTVT</sequence>
<gene>
    <name evidence="2" type="primary">Acey_s0757.g2103</name>
    <name evidence="2" type="ORF">Y032_0757g2103</name>
</gene>
<evidence type="ECO:0000256" key="1">
    <source>
        <dbReference type="SAM" id="MobiDB-lite"/>
    </source>
</evidence>
<dbReference type="AlphaFoldDB" id="A0A016WE83"/>
<feature type="region of interest" description="Disordered" evidence="1">
    <location>
        <begin position="153"/>
        <end position="176"/>
    </location>
</feature>
<dbReference type="OrthoDB" id="5786205at2759"/>
<evidence type="ECO:0000313" key="3">
    <source>
        <dbReference type="Proteomes" id="UP000024635"/>
    </source>
</evidence>
<comment type="caution">
    <text evidence="2">The sequence shown here is derived from an EMBL/GenBank/DDBJ whole genome shotgun (WGS) entry which is preliminary data.</text>
</comment>
<protein>
    <submittedName>
        <fullName evidence="2">Uncharacterized protein</fullName>
    </submittedName>
</protein>
<reference evidence="3" key="1">
    <citation type="journal article" date="2015" name="Nat. Genet.">
        <title>The genome and transcriptome of the zoonotic hookworm Ancylostoma ceylanicum identify infection-specific gene families.</title>
        <authorList>
            <person name="Schwarz E.M."/>
            <person name="Hu Y."/>
            <person name="Antoshechkin I."/>
            <person name="Miller M.M."/>
            <person name="Sternberg P.W."/>
            <person name="Aroian R.V."/>
        </authorList>
    </citation>
    <scope>NUCLEOTIDE SEQUENCE</scope>
    <source>
        <strain evidence="3">HY135</strain>
    </source>
</reference>
<feature type="compositionally biased region" description="Acidic residues" evidence="1">
    <location>
        <begin position="154"/>
        <end position="176"/>
    </location>
</feature>
<dbReference type="Proteomes" id="UP000024635">
    <property type="component" value="Unassembled WGS sequence"/>
</dbReference>
<keyword evidence="3" id="KW-1185">Reference proteome</keyword>
<dbReference type="EMBL" id="JARK01000357">
    <property type="protein sequence ID" value="EYC37921.1"/>
    <property type="molecule type" value="Genomic_DNA"/>
</dbReference>
<evidence type="ECO:0000313" key="2">
    <source>
        <dbReference type="EMBL" id="EYC37921.1"/>
    </source>
</evidence>
<feature type="compositionally biased region" description="Basic and acidic residues" evidence="1">
    <location>
        <begin position="82"/>
        <end position="106"/>
    </location>
</feature>